<reference evidence="3" key="1">
    <citation type="submission" date="2018-12" db="EMBL/GenBank/DDBJ databases">
        <title>The complete genome of Metarhizium rileyi, a key fungal pathogen of Lepidoptera.</title>
        <authorList>
            <person name="Binneck E."/>
            <person name="Lastra C.C.L."/>
            <person name="Sosa-Gomez D.R."/>
        </authorList>
    </citation>
    <scope>NUCLEOTIDE SEQUENCE [LARGE SCALE GENOMIC DNA]</scope>
    <source>
        <strain evidence="3">Cep018-CH2</strain>
    </source>
</reference>
<dbReference type="InterPro" id="IPR022793">
    <property type="entry name" value="Rrn10"/>
</dbReference>
<feature type="compositionally biased region" description="Basic residues" evidence="1">
    <location>
        <begin position="104"/>
        <end position="113"/>
    </location>
</feature>
<proteinExistence type="predicted"/>
<dbReference type="AlphaFoldDB" id="A0A5C6GQ99"/>
<accession>A0A5C6GQ99</accession>
<feature type="compositionally biased region" description="Polar residues" evidence="1">
    <location>
        <begin position="32"/>
        <end position="41"/>
    </location>
</feature>
<dbReference type="GO" id="GO:0006360">
    <property type="term" value="P:transcription by RNA polymerase I"/>
    <property type="evidence" value="ECO:0007669"/>
    <property type="project" value="InterPro"/>
</dbReference>
<dbReference type="PANTHER" id="PTHR28054:SF1">
    <property type="entry name" value="RNA POLYMERASE I-SPECIFIC TRANSCRIPTION INITIATION FACTOR RRN10"/>
    <property type="match status" value="1"/>
</dbReference>
<comment type="caution">
    <text evidence="2">The sequence shown here is derived from an EMBL/GenBank/DDBJ whole genome shotgun (WGS) entry which is preliminary data.</text>
</comment>
<feature type="region of interest" description="Disordered" evidence="1">
    <location>
        <begin position="79"/>
        <end position="114"/>
    </location>
</feature>
<feature type="compositionally biased region" description="Basic and acidic residues" evidence="1">
    <location>
        <begin position="79"/>
        <end position="90"/>
    </location>
</feature>
<gene>
    <name evidence="2" type="ORF">ED733_008911</name>
</gene>
<protein>
    <submittedName>
        <fullName evidence="2">Uncharacterized protein</fullName>
    </submittedName>
</protein>
<feature type="region of interest" description="Disordered" evidence="1">
    <location>
        <begin position="1"/>
        <end position="63"/>
    </location>
</feature>
<dbReference type="PANTHER" id="PTHR28054">
    <property type="entry name" value="RNA POLYMERASE I-SPECIFIC TRANSCRIPTION INITIATION FACTOR RRN10"/>
    <property type="match status" value="1"/>
</dbReference>
<organism evidence="2 3">
    <name type="scientific">Metarhizium rileyi (strain RCEF 4871)</name>
    <name type="common">Nomuraea rileyi</name>
    <dbReference type="NCBI Taxonomy" id="1649241"/>
    <lineage>
        <taxon>Eukaryota</taxon>
        <taxon>Fungi</taxon>
        <taxon>Dikarya</taxon>
        <taxon>Ascomycota</taxon>
        <taxon>Pezizomycotina</taxon>
        <taxon>Sordariomycetes</taxon>
        <taxon>Hypocreomycetidae</taxon>
        <taxon>Hypocreales</taxon>
        <taxon>Clavicipitaceae</taxon>
        <taxon>Metarhizium</taxon>
    </lineage>
</organism>
<dbReference type="Proteomes" id="UP000317257">
    <property type="component" value="Unassembled WGS sequence"/>
</dbReference>
<dbReference type="EMBL" id="SBHS01000001">
    <property type="protein sequence ID" value="TWU79191.1"/>
    <property type="molecule type" value="Genomic_DNA"/>
</dbReference>
<evidence type="ECO:0000313" key="3">
    <source>
        <dbReference type="Proteomes" id="UP000317257"/>
    </source>
</evidence>
<name>A0A5C6GQ99_METRR</name>
<evidence type="ECO:0000256" key="1">
    <source>
        <dbReference type="SAM" id="MobiDB-lite"/>
    </source>
</evidence>
<sequence length="331" mass="36755">MRHHGQLPSPRQRHSLLAPFEPGIVPQWPPKQRTQSTTPSVTAEDDNADDFAPSHAEKKPLLPRRRLATVYDAVAGRVTRDTALRNEPSDQRNPYGHSSQQHKPPAKITKHSTRGTAIAPNEVLFRRKDAPVRFIEHDVYNAHERDLPQAGRDILPDSDLLKTVHAYSSKFYAAMERRRNRINQSAGAGGDGMNRQSVDERSMDETALLAFGILLEEAGREILGQRGDLVFAEGNVGADSSSGDEVAQRPECTVGYRDAGPTLRTRANSTVNDKNVRVVLAARNVYARPSMQYGFQTGRSLGLNHGIGVCECHAMQVAVFRDVRRLKVSRE</sequence>
<evidence type="ECO:0000313" key="2">
    <source>
        <dbReference type="EMBL" id="TWU79191.1"/>
    </source>
</evidence>